<organism evidence="3 4">
    <name type="scientific">Thalictrum thalictroides</name>
    <name type="common">Rue-anemone</name>
    <name type="synonym">Anemone thalictroides</name>
    <dbReference type="NCBI Taxonomy" id="46969"/>
    <lineage>
        <taxon>Eukaryota</taxon>
        <taxon>Viridiplantae</taxon>
        <taxon>Streptophyta</taxon>
        <taxon>Embryophyta</taxon>
        <taxon>Tracheophyta</taxon>
        <taxon>Spermatophyta</taxon>
        <taxon>Magnoliopsida</taxon>
        <taxon>Ranunculales</taxon>
        <taxon>Ranunculaceae</taxon>
        <taxon>Thalictroideae</taxon>
        <taxon>Thalictrum</taxon>
    </lineage>
</organism>
<accession>A0A7J6V0P6</accession>
<dbReference type="Proteomes" id="UP000554482">
    <property type="component" value="Unassembled WGS sequence"/>
</dbReference>
<evidence type="ECO:0000256" key="2">
    <source>
        <dbReference type="SAM" id="Phobius"/>
    </source>
</evidence>
<keyword evidence="2" id="KW-0472">Membrane</keyword>
<sequence>MGLMKKNPPFMKNSLSRIKTTSLRLLKRQFTNWNLVVTNNGGSSGNGESQSPSSSTTSAIWNPCEGRRRNRQVVIVVFQVFDHFLFWAWTLSFGLELILSLAIMSRNDEWAWTDD</sequence>
<feature type="region of interest" description="Disordered" evidence="1">
    <location>
        <begin position="38"/>
        <end position="62"/>
    </location>
</feature>
<gene>
    <name evidence="3" type="ORF">FRX31_032092</name>
</gene>
<protein>
    <recommendedName>
        <fullName evidence="5">Transmembrane protein</fullName>
    </recommendedName>
</protein>
<dbReference type="EMBL" id="JABWDY010040181">
    <property type="protein sequence ID" value="KAF5178321.1"/>
    <property type="molecule type" value="Genomic_DNA"/>
</dbReference>
<feature type="compositionally biased region" description="Low complexity" evidence="1">
    <location>
        <begin position="38"/>
        <end position="58"/>
    </location>
</feature>
<reference evidence="3 4" key="1">
    <citation type="submission" date="2020-06" db="EMBL/GenBank/DDBJ databases">
        <title>Transcriptomic and genomic resources for Thalictrum thalictroides and T. hernandezii: Facilitating candidate gene discovery in an emerging model plant lineage.</title>
        <authorList>
            <person name="Arias T."/>
            <person name="Riano-Pachon D.M."/>
            <person name="Di Stilio V.S."/>
        </authorList>
    </citation>
    <scope>NUCLEOTIDE SEQUENCE [LARGE SCALE GENOMIC DNA]</scope>
    <source>
        <strain evidence="4">cv. WT478/WT964</strain>
        <tissue evidence="3">Leaves</tissue>
    </source>
</reference>
<evidence type="ECO:0000313" key="4">
    <source>
        <dbReference type="Proteomes" id="UP000554482"/>
    </source>
</evidence>
<comment type="caution">
    <text evidence="3">The sequence shown here is derived from an EMBL/GenBank/DDBJ whole genome shotgun (WGS) entry which is preliminary data.</text>
</comment>
<evidence type="ECO:0000313" key="3">
    <source>
        <dbReference type="EMBL" id="KAF5178321.1"/>
    </source>
</evidence>
<evidence type="ECO:0008006" key="5">
    <source>
        <dbReference type="Google" id="ProtNLM"/>
    </source>
</evidence>
<name>A0A7J6V0P6_THATH</name>
<keyword evidence="2" id="KW-0812">Transmembrane</keyword>
<keyword evidence="4" id="KW-1185">Reference proteome</keyword>
<keyword evidence="2" id="KW-1133">Transmembrane helix</keyword>
<dbReference type="AlphaFoldDB" id="A0A7J6V0P6"/>
<feature type="transmembrane region" description="Helical" evidence="2">
    <location>
        <begin position="84"/>
        <end position="104"/>
    </location>
</feature>
<proteinExistence type="predicted"/>
<evidence type="ECO:0000256" key="1">
    <source>
        <dbReference type="SAM" id="MobiDB-lite"/>
    </source>
</evidence>